<dbReference type="EMBL" id="BIFT01000002">
    <property type="protein sequence ID" value="GCE30604.1"/>
    <property type="molecule type" value="Genomic_DNA"/>
</dbReference>
<dbReference type="Proteomes" id="UP000287171">
    <property type="component" value="Unassembled WGS sequence"/>
</dbReference>
<protein>
    <recommendedName>
        <fullName evidence="1">Methyltransferase domain-containing protein</fullName>
    </recommendedName>
</protein>
<dbReference type="SUPFAM" id="SSF53335">
    <property type="entry name" value="S-adenosyl-L-methionine-dependent methyltransferases"/>
    <property type="match status" value="1"/>
</dbReference>
<dbReference type="CDD" id="cd02440">
    <property type="entry name" value="AdoMet_MTases"/>
    <property type="match status" value="1"/>
</dbReference>
<dbReference type="Gene3D" id="3.40.50.150">
    <property type="entry name" value="Vaccinia Virus protein VP39"/>
    <property type="match status" value="1"/>
</dbReference>
<feature type="domain" description="Methyltransferase" evidence="1">
    <location>
        <begin position="206"/>
        <end position="293"/>
    </location>
</feature>
<evidence type="ECO:0000313" key="3">
    <source>
        <dbReference type="Proteomes" id="UP000287171"/>
    </source>
</evidence>
<evidence type="ECO:0000313" key="2">
    <source>
        <dbReference type="EMBL" id="GCE30604.1"/>
    </source>
</evidence>
<dbReference type="AlphaFoldDB" id="A0A402BGQ5"/>
<proteinExistence type="predicted"/>
<dbReference type="InterPro" id="IPR029063">
    <property type="entry name" value="SAM-dependent_MTases_sf"/>
</dbReference>
<sequence length="404" mass="45215">MSEIQWWQALLSVNNTLEDISADYTLIGSSALFAQGILPISRVDKLEISLQWDLMPLAYEALHADSGLETQASAKIFRVYYQDLEVVIIGYLNTVVVTDPDRLAIEHDHKKIWVKAPDSYEQTLAADNPDRQAIKLYMRQLQQQNSQLNQAAWNQVAYDAWVHRHGTPQAMAARIQKDPWTRLASLSKYLPVLQDKTIINLLGSHGSKAIAMALLGADVTIVDISQENAQYAREVAAAAGVKLRYLVADVLNLPIEEQTGSYDLVFMELGILHYFVDLTPLAQLVQQLLRPGGQLLLQDFHPVSTKLITSKGKKHKVDGNYFDKGLHTSNVAFSKHLPEGAQQAPQQVYLRQWGLGEIVTAFAAAGLFIRRLDEEPNSKIDDIGIPKTFTLLAERPLFQLDAQH</sequence>
<dbReference type="Pfam" id="PF13649">
    <property type="entry name" value="Methyltransf_25"/>
    <property type="match status" value="1"/>
</dbReference>
<accession>A0A402BGQ5</accession>
<reference evidence="3" key="1">
    <citation type="submission" date="2018-12" db="EMBL/GenBank/DDBJ databases">
        <title>Tengunoibacter tsumagoiensis gen. nov., sp. nov., Dictyobacter kobayashii sp. nov., D. alpinus sp. nov., and D. joshuensis sp. nov. and description of Dictyobacteraceae fam. nov. within the order Ktedonobacterales isolated from Tengu-no-mugimeshi.</title>
        <authorList>
            <person name="Wang C.M."/>
            <person name="Zheng Y."/>
            <person name="Sakai Y."/>
            <person name="Toyoda A."/>
            <person name="Minakuchi Y."/>
            <person name="Abe K."/>
            <person name="Yokota A."/>
            <person name="Yabe S."/>
        </authorList>
    </citation>
    <scope>NUCLEOTIDE SEQUENCE [LARGE SCALE GENOMIC DNA]</scope>
    <source>
        <strain evidence="3">Uno16</strain>
    </source>
</reference>
<organism evidence="2 3">
    <name type="scientific">Dictyobacter alpinus</name>
    <dbReference type="NCBI Taxonomy" id="2014873"/>
    <lineage>
        <taxon>Bacteria</taxon>
        <taxon>Bacillati</taxon>
        <taxon>Chloroflexota</taxon>
        <taxon>Ktedonobacteria</taxon>
        <taxon>Ktedonobacterales</taxon>
        <taxon>Dictyobacteraceae</taxon>
        <taxon>Dictyobacter</taxon>
    </lineage>
</organism>
<evidence type="ECO:0000259" key="1">
    <source>
        <dbReference type="Pfam" id="PF13649"/>
    </source>
</evidence>
<gene>
    <name evidence="2" type="ORF">KDA_60880</name>
</gene>
<dbReference type="RefSeq" id="WP_218027605.1">
    <property type="nucleotide sequence ID" value="NZ_BIFT01000002.1"/>
</dbReference>
<comment type="caution">
    <text evidence="2">The sequence shown here is derived from an EMBL/GenBank/DDBJ whole genome shotgun (WGS) entry which is preliminary data.</text>
</comment>
<dbReference type="InterPro" id="IPR041698">
    <property type="entry name" value="Methyltransf_25"/>
</dbReference>
<keyword evidence="3" id="KW-1185">Reference proteome</keyword>
<name>A0A402BGQ5_9CHLR</name>